<evidence type="ECO:0000259" key="10">
    <source>
        <dbReference type="Pfam" id="PF01050"/>
    </source>
</evidence>
<keyword evidence="12" id="KW-0413">Isomerase</keyword>
<dbReference type="InterPro" id="IPR051161">
    <property type="entry name" value="Mannose-6P_isomerase_type2"/>
</dbReference>
<sequence>MTHSKASSIIPVILSGGSGTRLWPLSRASYPKQFAPLIGDASLFQASAGRLSGAAFARPVVVTTNDFRFIVVEQLAALRLDPEAILIEPEGRDTAAAVLAATLQASETAADALVLIAPSDHLIPDTEGFASCVETAVATAREGRIVTFGIKPNRPETGYGYLEKSEPHNGPQPLARFVEKPDAATAQEMVTGGKHLWNAGLFLFRADVMRAAFEAHAPQVLQHVEAAYVNARRDLGFTRLDPTHWAGIDPISVDCAVMEKANNLSVMPYTGAWSDLGDWKAVWRETEQGGVATAGPALAMDCTDTLLRSENPDQTIVGIGLENIVAIAMPDAVLVAHKDRAQEVKQAVATLHARGLKQAKTLPRDYRPWGWYESLVVGGRFQVKRIVVHPGAALSLQSHHHRSEHWIVVEGTARVTVDDEVKLVTENESVYIPLGAVHRMENPGKLPMVLIEVQTGSYLGEDDILRYEDVYARD</sequence>
<feature type="domain" description="Mannose-6-phosphate isomerase type II C-terminal" evidence="10">
    <location>
        <begin position="361"/>
        <end position="469"/>
    </location>
</feature>
<dbReference type="InterPro" id="IPR001538">
    <property type="entry name" value="Man6P_isomerase-2_C"/>
</dbReference>
<dbReference type="Gene3D" id="2.60.120.10">
    <property type="entry name" value="Jelly Rolls"/>
    <property type="match status" value="1"/>
</dbReference>
<evidence type="ECO:0000256" key="7">
    <source>
        <dbReference type="ARBA" id="ARBA00047343"/>
    </source>
</evidence>
<gene>
    <name evidence="12" type="ORF">ILP92_16605</name>
</gene>
<dbReference type="NCBIfam" id="TIGR01479">
    <property type="entry name" value="GMP_PMI"/>
    <property type="match status" value="1"/>
</dbReference>
<dbReference type="GO" id="GO:0009298">
    <property type="term" value="P:GDP-mannose biosynthetic process"/>
    <property type="evidence" value="ECO:0007669"/>
    <property type="project" value="TreeGrafter"/>
</dbReference>
<dbReference type="PANTHER" id="PTHR46390:SF1">
    <property type="entry name" value="MANNOSE-1-PHOSPHATE GUANYLYLTRANSFERASE"/>
    <property type="match status" value="1"/>
</dbReference>
<protein>
    <recommendedName>
        <fullName evidence="2">mannose-1-phosphate guanylyltransferase</fullName>
        <ecNumber evidence="2">2.7.7.13</ecNumber>
    </recommendedName>
</protein>
<evidence type="ECO:0000259" key="9">
    <source>
        <dbReference type="Pfam" id="PF00483"/>
    </source>
</evidence>
<keyword evidence="4 12" id="KW-0548">Nucleotidyltransferase</keyword>
<dbReference type="GO" id="GO:0016853">
    <property type="term" value="F:isomerase activity"/>
    <property type="evidence" value="ECO:0007669"/>
    <property type="project" value="UniProtKB-KW"/>
</dbReference>
<dbReference type="FunFam" id="2.60.120.10:FF:000032">
    <property type="entry name" value="Mannose-1-phosphate guanylyltransferase/mannose-6-phosphate isomerase"/>
    <property type="match status" value="1"/>
</dbReference>
<dbReference type="InterPro" id="IPR054566">
    <property type="entry name" value="ManC/GMP-like_b-helix"/>
</dbReference>
<dbReference type="Proteomes" id="UP000642488">
    <property type="component" value="Unassembled WGS sequence"/>
</dbReference>
<feature type="domain" description="MannoseP isomerase/GMP-like beta-helix" evidence="11">
    <location>
        <begin position="299"/>
        <end position="351"/>
    </location>
</feature>
<keyword evidence="6" id="KW-0342">GTP-binding</keyword>
<feature type="domain" description="Nucleotidyl transferase" evidence="9">
    <location>
        <begin position="11"/>
        <end position="286"/>
    </location>
</feature>
<dbReference type="InterPro" id="IPR029044">
    <property type="entry name" value="Nucleotide-diphossugar_trans"/>
</dbReference>
<dbReference type="Gene3D" id="3.90.550.10">
    <property type="entry name" value="Spore Coat Polysaccharide Biosynthesis Protein SpsA, Chain A"/>
    <property type="match status" value="1"/>
</dbReference>
<keyword evidence="13" id="KW-1185">Reference proteome</keyword>
<dbReference type="AlphaFoldDB" id="A0A934IC02"/>
<comment type="similarity">
    <text evidence="1 8">Belongs to the mannose-6-phosphate isomerase type 2 family.</text>
</comment>
<evidence type="ECO:0000256" key="4">
    <source>
        <dbReference type="ARBA" id="ARBA00022695"/>
    </source>
</evidence>
<dbReference type="Pfam" id="PF01050">
    <property type="entry name" value="MannoseP_isomer"/>
    <property type="match status" value="1"/>
</dbReference>
<dbReference type="InterPro" id="IPR006375">
    <property type="entry name" value="Man1P_GuaTrfase/Man6P_Isoase"/>
</dbReference>
<dbReference type="InterPro" id="IPR014710">
    <property type="entry name" value="RmlC-like_jellyroll"/>
</dbReference>
<evidence type="ECO:0000256" key="3">
    <source>
        <dbReference type="ARBA" id="ARBA00022679"/>
    </source>
</evidence>
<evidence type="ECO:0000259" key="11">
    <source>
        <dbReference type="Pfam" id="PF22640"/>
    </source>
</evidence>
<dbReference type="SUPFAM" id="SSF53448">
    <property type="entry name" value="Nucleotide-diphospho-sugar transferases"/>
    <property type="match status" value="1"/>
</dbReference>
<dbReference type="InterPro" id="IPR005835">
    <property type="entry name" value="NTP_transferase_dom"/>
</dbReference>
<dbReference type="InterPro" id="IPR049577">
    <property type="entry name" value="GMPP_N"/>
</dbReference>
<evidence type="ECO:0000256" key="5">
    <source>
        <dbReference type="ARBA" id="ARBA00022741"/>
    </source>
</evidence>
<evidence type="ECO:0000256" key="6">
    <source>
        <dbReference type="ARBA" id="ARBA00023134"/>
    </source>
</evidence>
<organism evidence="12 13">
    <name type="scientific">Palleronia pontilimi</name>
    <dbReference type="NCBI Taxonomy" id="1964209"/>
    <lineage>
        <taxon>Bacteria</taxon>
        <taxon>Pseudomonadati</taxon>
        <taxon>Pseudomonadota</taxon>
        <taxon>Alphaproteobacteria</taxon>
        <taxon>Rhodobacterales</taxon>
        <taxon>Roseobacteraceae</taxon>
        <taxon>Palleronia</taxon>
    </lineage>
</organism>
<proteinExistence type="inferred from homology"/>
<keyword evidence="3 12" id="KW-0808">Transferase</keyword>
<dbReference type="Pfam" id="PF00483">
    <property type="entry name" value="NTP_transferase"/>
    <property type="match status" value="1"/>
</dbReference>
<dbReference type="PANTHER" id="PTHR46390">
    <property type="entry name" value="MANNOSE-1-PHOSPHATE GUANYLYLTRANSFERASE"/>
    <property type="match status" value="1"/>
</dbReference>
<keyword evidence="5" id="KW-0547">Nucleotide-binding</keyword>
<evidence type="ECO:0000313" key="12">
    <source>
        <dbReference type="EMBL" id="MBJ3764363.1"/>
    </source>
</evidence>
<dbReference type="GO" id="GO:0005525">
    <property type="term" value="F:GTP binding"/>
    <property type="evidence" value="ECO:0007669"/>
    <property type="project" value="UniProtKB-KW"/>
</dbReference>
<dbReference type="GO" id="GO:0004475">
    <property type="term" value="F:mannose-1-phosphate guanylyltransferase (GTP) activity"/>
    <property type="evidence" value="ECO:0007669"/>
    <property type="project" value="UniProtKB-EC"/>
</dbReference>
<dbReference type="SUPFAM" id="SSF51182">
    <property type="entry name" value="RmlC-like cupins"/>
    <property type="match status" value="1"/>
</dbReference>
<dbReference type="EMBL" id="JAEKPD010000022">
    <property type="protein sequence ID" value="MBJ3764363.1"/>
    <property type="molecule type" value="Genomic_DNA"/>
</dbReference>
<dbReference type="Pfam" id="PF22640">
    <property type="entry name" value="ManC_GMP_beta-helix"/>
    <property type="match status" value="1"/>
</dbReference>
<evidence type="ECO:0000256" key="2">
    <source>
        <dbReference type="ARBA" id="ARBA00012387"/>
    </source>
</evidence>
<dbReference type="InterPro" id="IPR011051">
    <property type="entry name" value="RmlC_Cupin_sf"/>
</dbReference>
<dbReference type="GO" id="GO:0000271">
    <property type="term" value="P:polysaccharide biosynthetic process"/>
    <property type="evidence" value="ECO:0007669"/>
    <property type="project" value="InterPro"/>
</dbReference>
<reference evidence="12" key="1">
    <citation type="submission" date="2020-12" db="EMBL/GenBank/DDBJ databases">
        <title>Bacterial taxonomy.</title>
        <authorList>
            <person name="Pan X."/>
        </authorList>
    </citation>
    <scope>NUCLEOTIDE SEQUENCE</scope>
    <source>
        <strain evidence="12">KCTC 52957</strain>
    </source>
</reference>
<name>A0A934IC02_9RHOB</name>
<dbReference type="CDD" id="cd02509">
    <property type="entry name" value="GDP-M1P_Guanylyltransferase"/>
    <property type="match status" value="1"/>
</dbReference>
<evidence type="ECO:0000256" key="8">
    <source>
        <dbReference type="RuleBase" id="RU004190"/>
    </source>
</evidence>
<dbReference type="RefSeq" id="WP_198917533.1">
    <property type="nucleotide sequence ID" value="NZ_JAEKPD010000022.1"/>
</dbReference>
<evidence type="ECO:0000313" key="13">
    <source>
        <dbReference type="Proteomes" id="UP000642488"/>
    </source>
</evidence>
<comment type="caution">
    <text evidence="12">The sequence shown here is derived from an EMBL/GenBank/DDBJ whole genome shotgun (WGS) entry which is preliminary data.</text>
</comment>
<dbReference type="EC" id="2.7.7.13" evidence="2"/>
<comment type="catalytic activity">
    <reaction evidence="7">
        <text>alpha-D-mannose 1-phosphate + GTP + H(+) = GDP-alpha-D-mannose + diphosphate</text>
        <dbReference type="Rhea" id="RHEA:15229"/>
        <dbReference type="ChEBI" id="CHEBI:15378"/>
        <dbReference type="ChEBI" id="CHEBI:33019"/>
        <dbReference type="ChEBI" id="CHEBI:37565"/>
        <dbReference type="ChEBI" id="CHEBI:57527"/>
        <dbReference type="ChEBI" id="CHEBI:58409"/>
        <dbReference type="EC" id="2.7.7.13"/>
    </reaction>
</comment>
<accession>A0A934IC02</accession>
<dbReference type="CDD" id="cd02213">
    <property type="entry name" value="cupin_PMI_typeII_C"/>
    <property type="match status" value="1"/>
</dbReference>
<evidence type="ECO:0000256" key="1">
    <source>
        <dbReference type="ARBA" id="ARBA00006115"/>
    </source>
</evidence>